<keyword evidence="2" id="KW-1133">Transmembrane helix</keyword>
<reference evidence="3 4" key="1">
    <citation type="journal article" date="2024" name="Commun. Biol.">
        <title>Comparative genomic analysis of thermophilic fungi reveals convergent evolutionary adaptations and gene losses.</title>
        <authorList>
            <person name="Steindorff A.S."/>
            <person name="Aguilar-Pontes M.V."/>
            <person name="Robinson A.J."/>
            <person name="Andreopoulos B."/>
            <person name="LaButti K."/>
            <person name="Kuo A."/>
            <person name="Mondo S."/>
            <person name="Riley R."/>
            <person name="Otillar R."/>
            <person name="Haridas S."/>
            <person name="Lipzen A."/>
            <person name="Grimwood J."/>
            <person name="Schmutz J."/>
            <person name="Clum A."/>
            <person name="Reid I.D."/>
            <person name="Moisan M.C."/>
            <person name="Butler G."/>
            <person name="Nguyen T.T.M."/>
            <person name="Dewar K."/>
            <person name="Conant G."/>
            <person name="Drula E."/>
            <person name="Henrissat B."/>
            <person name="Hansel C."/>
            <person name="Singer S."/>
            <person name="Hutchinson M.I."/>
            <person name="de Vries R.P."/>
            <person name="Natvig D.O."/>
            <person name="Powell A.J."/>
            <person name="Tsang A."/>
            <person name="Grigoriev I.V."/>
        </authorList>
    </citation>
    <scope>NUCLEOTIDE SEQUENCE [LARGE SCALE GENOMIC DNA]</scope>
    <source>
        <strain evidence="3 4">ATCC 24622</strain>
    </source>
</reference>
<feature type="transmembrane region" description="Helical" evidence="2">
    <location>
        <begin position="140"/>
        <end position="163"/>
    </location>
</feature>
<protein>
    <submittedName>
        <fullName evidence="3">Uncharacterized protein</fullName>
    </submittedName>
</protein>
<organism evidence="3 4">
    <name type="scientific">Phialemonium thermophilum</name>
    <dbReference type="NCBI Taxonomy" id="223376"/>
    <lineage>
        <taxon>Eukaryota</taxon>
        <taxon>Fungi</taxon>
        <taxon>Dikarya</taxon>
        <taxon>Ascomycota</taxon>
        <taxon>Pezizomycotina</taxon>
        <taxon>Sordariomycetes</taxon>
        <taxon>Sordariomycetidae</taxon>
        <taxon>Cephalothecales</taxon>
        <taxon>Cephalothecaceae</taxon>
        <taxon>Phialemonium</taxon>
    </lineage>
</organism>
<dbReference type="Proteomes" id="UP001586593">
    <property type="component" value="Unassembled WGS sequence"/>
</dbReference>
<dbReference type="EMBL" id="JAZHXJ010001613">
    <property type="protein sequence ID" value="KAL1844580.1"/>
    <property type="molecule type" value="Genomic_DNA"/>
</dbReference>
<dbReference type="PANTHER" id="PTHR28019:SF7">
    <property type="entry name" value="SUR7 PROTEIN"/>
    <property type="match status" value="1"/>
</dbReference>
<evidence type="ECO:0000313" key="4">
    <source>
        <dbReference type="Proteomes" id="UP001586593"/>
    </source>
</evidence>
<dbReference type="PANTHER" id="PTHR28019">
    <property type="entry name" value="CELL MEMBRANE PROTEIN YLR413W-RELATED"/>
    <property type="match status" value="1"/>
</dbReference>
<dbReference type="InterPro" id="IPR009571">
    <property type="entry name" value="SUR7/Rim9-like_fungi"/>
</dbReference>
<comment type="caution">
    <text evidence="3">The sequence shown here is derived from an EMBL/GenBank/DDBJ whole genome shotgun (WGS) entry which is preliminary data.</text>
</comment>
<feature type="transmembrane region" description="Helical" evidence="2">
    <location>
        <begin position="195"/>
        <end position="215"/>
    </location>
</feature>
<keyword evidence="4" id="KW-1185">Reference proteome</keyword>
<keyword evidence="2" id="KW-0812">Transmembrane</keyword>
<dbReference type="InterPro" id="IPR052413">
    <property type="entry name" value="SUR7_domain"/>
</dbReference>
<accession>A0ABR3VSE3</accession>
<evidence type="ECO:0000256" key="1">
    <source>
        <dbReference type="SAM" id="MobiDB-lite"/>
    </source>
</evidence>
<evidence type="ECO:0000256" key="2">
    <source>
        <dbReference type="SAM" id="Phobius"/>
    </source>
</evidence>
<proteinExistence type="predicted"/>
<evidence type="ECO:0000313" key="3">
    <source>
        <dbReference type="EMBL" id="KAL1844580.1"/>
    </source>
</evidence>
<name>A0ABR3VSE3_9PEZI</name>
<keyword evidence="2" id="KW-0472">Membrane</keyword>
<feature type="transmembrane region" description="Helical" evidence="2">
    <location>
        <begin position="96"/>
        <end position="119"/>
    </location>
</feature>
<gene>
    <name evidence="3" type="ORF">VTK73DRAFT_2268</name>
</gene>
<dbReference type="Pfam" id="PF06687">
    <property type="entry name" value="SUR7"/>
    <property type="match status" value="1"/>
</dbReference>
<sequence length="255" mass="27131">MNACEGDFSPNATASHAHYNVTHCSKLMKTAVGEEGDATGIIADTTGGWVISAQYNVSAQLDHELRVGPLHLDLADLGFTDDIQKQLNKIPKLLRAFAVLYLLATALTGISMLTSAAALMTVPQQPRRRSGYRQRRQPGLSARAVTIANLVVACLAATVLLIADATATAAGHEAAKEVNKHGTRVGLRAHVGKQFLIMVWVAFGTAVVTVGYWSWAVWKGKRSGWDGAGSGGGLKKSVSRRSDDSFAPPPPMRSV</sequence>
<feature type="region of interest" description="Disordered" evidence="1">
    <location>
        <begin position="225"/>
        <end position="255"/>
    </location>
</feature>